<name>A0A8S3YIJ2_9EUPU</name>
<keyword evidence="2" id="KW-1185">Reference proteome</keyword>
<evidence type="ECO:0000313" key="2">
    <source>
        <dbReference type="Proteomes" id="UP000678393"/>
    </source>
</evidence>
<proteinExistence type="predicted"/>
<dbReference type="Proteomes" id="UP000678393">
    <property type="component" value="Unassembled WGS sequence"/>
</dbReference>
<accession>A0A8S3YIJ2</accession>
<dbReference type="Pfam" id="PF14989">
    <property type="entry name" value="CCDC32"/>
    <property type="match status" value="1"/>
</dbReference>
<dbReference type="EMBL" id="CAJHNH020000034">
    <property type="protein sequence ID" value="CAG5114760.1"/>
    <property type="molecule type" value="Genomic_DNA"/>
</dbReference>
<protein>
    <submittedName>
        <fullName evidence="1">Uncharacterized protein</fullName>
    </submittedName>
</protein>
<dbReference type="PANTHER" id="PTHR31800:SF1">
    <property type="entry name" value="COILED-COIL DOMAIN-CONTAINING PROTEIN 32"/>
    <property type="match status" value="1"/>
</dbReference>
<dbReference type="PANTHER" id="PTHR31800">
    <property type="entry name" value="COILED-COIL DOMAIN-CONTAINING PROTEIN 32"/>
    <property type="match status" value="1"/>
</dbReference>
<dbReference type="AlphaFoldDB" id="A0A8S3YIJ2"/>
<comment type="caution">
    <text evidence="1">The sequence shown here is derived from an EMBL/GenBank/DDBJ whole genome shotgun (WGS) entry which is preliminary data.</text>
</comment>
<dbReference type="OrthoDB" id="5982503at2759"/>
<reference evidence="1" key="1">
    <citation type="submission" date="2021-04" db="EMBL/GenBank/DDBJ databases">
        <authorList>
            <consortium name="Molecular Ecology Group"/>
        </authorList>
    </citation>
    <scope>NUCLEOTIDE SEQUENCE</scope>
</reference>
<gene>
    <name evidence="1" type="ORF">CUNI_LOCUS318</name>
</gene>
<evidence type="ECO:0000313" key="1">
    <source>
        <dbReference type="EMBL" id="CAG5114760.1"/>
    </source>
</evidence>
<dbReference type="InterPro" id="IPR028039">
    <property type="entry name" value="CCDC32"/>
</dbReference>
<dbReference type="GO" id="GO:0044782">
    <property type="term" value="P:cilium organization"/>
    <property type="evidence" value="ECO:0007669"/>
    <property type="project" value="TreeGrafter"/>
</dbReference>
<organism evidence="1 2">
    <name type="scientific">Candidula unifasciata</name>
    <dbReference type="NCBI Taxonomy" id="100452"/>
    <lineage>
        <taxon>Eukaryota</taxon>
        <taxon>Metazoa</taxon>
        <taxon>Spiralia</taxon>
        <taxon>Lophotrochozoa</taxon>
        <taxon>Mollusca</taxon>
        <taxon>Gastropoda</taxon>
        <taxon>Heterobranchia</taxon>
        <taxon>Euthyneura</taxon>
        <taxon>Panpulmonata</taxon>
        <taxon>Eupulmonata</taxon>
        <taxon>Stylommatophora</taxon>
        <taxon>Helicina</taxon>
        <taxon>Helicoidea</taxon>
        <taxon>Geomitridae</taxon>
        <taxon>Candidula</taxon>
    </lineage>
</organism>
<sequence length="213" mass="23675">MEESRMESKCNNDPWAPLHGEGLASSQLLIAQAPENPLNQMIESERYIQTLERRLAQLSKGKQGEPSSKDIITSLALFHDDQMRRYISQTDIIDFGLASCSGSDEMPQTSFVQRKLRPEKQPLNPEELAELVKEDVLAKVFEESVSSTAIETVSNALDAQTYSSHVSEPSANPADLNCTPTADGTHKLIDQQFDIKAATESADENWANFDEFV</sequence>